<dbReference type="Pfam" id="PF12704">
    <property type="entry name" value="MacB_PCD"/>
    <property type="match status" value="2"/>
</dbReference>
<feature type="transmembrane region" description="Helical" evidence="6">
    <location>
        <begin position="338"/>
        <end position="356"/>
    </location>
</feature>
<evidence type="ECO:0000256" key="5">
    <source>
        <dbReference type="ARBA" id="ARBA00023136"/>
    </source>
</evidence>
<dbReference type="Pfam" id="PF02687">
    <property type="entry name" value="FtsX"/>
    <property type="match status" value="2"/>
</dbReference>
<dbReference type="InterPro" id="IPR003838">
    <property type="entry name" value="ABC3_permease_C"/>
</dbReference>
<comment type="caution">
    <text evidence="9">The sequence shown here is derived from an EMBL/GenBank/DDBJ whole genome shotgun (WGS) entry which is preliminary data.</text>
</comment>
<keyword evidence="5 6" id="KW-0472">Membrane</keyword>
<dbReference type="PANTHER" id="PTHR30572">
    <property type="entry name" value="MEMBRANE COMPONENT OF TRANSPORTER-RELATED"/>
    <property type="match status" value="1"/>
</dbReference>
<dbReference type="GO" id="GO:0005886">
    <property type="term" value="C:plasma membrane"/>
    <property type="evidence" value="ECO:0007669"/>
    <property type="project" value="UniProtKB-SubCell"/>
</dbReference>
<dbReference type="Proteomes" id="UP000075663">
    <property type="component" value="Unassembled WGS sequence"/>
</dbReference>
<keyword evidence="4 6" id="KW-1133">Transmembrane helix</keyword>
<feature type="transmembrane region" description="Helical" evidence="6">
    <location>
        <begin position="21"/>
        <end position="41"/>
    </location>
</feature>
<dbReference type="STRING" id="1914963.AWW67_07940"/>
<dbReference type="AlphaFoldDB" id="A0A150XR99"/>
<feature type="transmembrane region" description="Helical" evidence="6">
    <location>
        <begin position="749"/>
        <end position="768"/>
    </location>
</feature>
<feature type="transmembrane region" description="Helical" evidence="6">
    <location>
        <begin position="282"/>
        <end position="302"/>
    </location>
</feature>
<feature type="transmembrane region" description="Helical" evidence="6">
    <location>
        <begin position="662"/>
        <end position="685"/>
    </location>
</feature>
<protein>
    <recommendedName>
        <fullName evidence="11">Cell division protein FtsX</fullName>
    </recommendedName>
</protein>
<evidence type="ECO:0008006" key="11">
    <source>
        <dbReference type="Google" id="ProtNLM"/>
    </source>
</evidence>
<evidence type="ECO:0000256" key="1">
    <source>
        <dbReference type="ARBA" id="ARBA00004651"/>
    </source>
</evidence>
<evidence type="ECO:0000256" key="4">
    <source>
        <dbReference type="ARBA" id="ARBA00022989"/>
    </source>
</evidence>
<reference evidence="9 10" key="1">
    <citation type="submission" date="2016-01" db="EMBL/GenBank/DDBJ databases">
        <title>Genome sequencing of Roseivirga seohaensis SW-152.</title>
        <authorList>
            <person name="Selvaratnam C."/>
            <person name="Thevarajoo S."/>
            <person name="Goh K.M."/>
            <person name="Ee R."/>
            <person name="Chan K.-G."/>
            <person name="Chong C.S."/>
        </authorList>
    </citation>
    <scope>NUCLEOTIDE SEQUENCE [LARGE SCALE GENOMIC DNA]</scope>
    <source>
        <strain evidence="9 10">SW-152</strain>
    </source>
</reference>
<evidence type="ECO:0000259" key="8">
    <source>
        <dbReference type="Pfam" id="PF12704"/>
    </source>
</evidence>
<evidence type="ECO:0000256" key="3">
    <source>
        <dbReference type="ARBA" id="ARBA00022692"/>
    </source>
</evidence>
<feature type="domain" description="MacB-like periplasmic core" evidence="8">
    <location>
        <begin position="20"/>
        <end position="235"/>
    </location>
</feature>
<evidence type="ECO:0000256" key="6">
    <source>
        <dbReference type="SAM" id="Phobius"/>
    </source>
</evidence>
<proteinExistence type="predicted"/>
<gene>
    <name evidence="9" type="ORF">AWW67_07940</name>
</gene>
<name>A0A150XR99_9BACT</name>
<dbReference type="PANTHER" id="PTHR30572:SF18">
    <property type="entry name" value="ABC-TYPE MACROLIDE FAMILY EXPORT SYSTEM PERMEASE COMPONENT 2"/>
    <property type="match status" value="1"/>
</dbReference>
<comment type="subcellular location">
    <subcellularLocation>
        <location evidence="1">Cell membrane</location>
        <topology evidence="1">Multi-pass membrane protein</topology>
    </subcellularLocation>
</comment>
<feature type="transmembrane region" description="Helical" evidence="6">
    <location>
        <begin position="376"/>
        <end position="402"/>
    </location>
</feature>
<feature type="domain" description="MacB-like periplasmic core" evidence="8">
    <location>
        <begin position="433"/>
        <end position="617"/>
    </location>
</feature>
<accession>A0A150XR99</accession>
<dbReference type="EMBL" id="LRPB01000045">
    <property type="protein sequence ID" value="KYG81277.1"/>
    <property type="molecule type" value="Genomic_DNA"/>
</dbReference>
<dbReference type="InterPro" id="IPR050250">
    <property type="entry name" value="Macrolide_Exporter_MacB"/>
</dbReference>
<dbReference type="GO" id="GO:0022857">
    <property type="term" value="F:transmembrane transporter activity"/>
    <property type="evidence" value="ECO:0007669"/>
    <property type="project" value="TreeGrafter"/>
</dbReference>
<evidence type="ECO:0000313" key="9">
    <source>
        <dbReference type="EMBL" id="KYG81277.1"/>
    </source>
</evidence>
<dbReference type="PROSITE" id="PS51257">
    <property type="entry name" value="PROKAR_LIPOPROTEIN"/>
    <property type="match status" value="1"/>
</dbReference>
<dbReference type="InterPro" id="IPR025857">
    <property type="entry name" value="MacB_PCD"/>
</dbReference>
<evidence type="ECO:0000259" key="7">
    <source>
        <dbReference type="Pfam" id="PF02687"/>
    </source>
</evidence>
<keyword evidence="3 6" id="KW-0812">Transmembrane</keyword>
<organism evidence="9 10">
    <name type="scientific">Roseivirga seohaensis</name>
    <dbReference type="NCBI Taxonomy" id="1914963"/>
    <lineage>
        <taxon>Bacteria</taxon>
        <taxon>Pseudomonadati</taxon>
        <taxon>Bacteroidota</taxon>
        <taxon>Cytophagia</taxon>
        <taxon>Cytophagales</taxon>
        <taxon>Roseivirgaceae</taxon>
        <taxon>Roseivirga</taxon>
    </lineage>
</organism>
<feature type="domain" description="ABC3 transporter permease C-terminal" evidence="7">
    <location>
        <begin position="668"/>
        <end position="772"/>
    </location>
</feature>
<dbReference type="RefSeq" id="WP_062302131.1">
    <property type="nucleotide sequence ID" value="NZ_LRPB01000045.1"/>
</dbReference>
<evidence type="ECO:0000313" key="10">
    <source>
        <dbReference type="Proteomes" id="UP000075663"/>
    </source>
</evidence>
<keyword evidence="2" id="KW-1003">Cell membrane</keyword>
<feature type="transmembrane region" description="Helical" evidence="6">
    <location>
        <begin position="423"/>
        <end position="443"/>
    </location>
</feature>
<evidence type="ECO:0000256" key="2">
    <source>
        <dbReference type="ARBA" id="ARBA00022475"/>
    </source>
</evidence>
<feature type="transmembrane region" description="Helical" evidence="6">
    <location>
        <begin position="715"/>
        <end position="734"/>
    </location>
</feature>
<sequence length="786" mass="87550">MLKNYITTTLRGIKRNKVFTLINLTGLSVGMACFILVGLYVRYELSYDQFHEDVEDIHIVQLKFIEEMGGSYNQLLPAVFADIIGEGVPGLKGVTTTLSGAGSMYVVKNEQDYLPEKYYTLQNSFFDLFTFPFIHGNRANALTDPKSVVISREMALKYFGKENAVGEILSVDTKGDYRVTGVLKDFPKNSQFQPHFSFSLNGMSSLGSWSDNTFFIYIKTLPNANLDDIQKRIASLYNTNKPEGSIYEDAALGSFADSYWAQTGSGAAMNNRERGLGANKDIIYICSGMALLLLFIALANYVNMATAKAMERAKEVSIRKVNGATQNQLIKQFLGETLFFALLCLVVAVIMVEILLPSVSQIMGISLKMDYQDITILGYLVGYALFCGLLAGIYPAVLLSRFNPVKALKGQKQQGHSRFSHRSILLFFQFTISAFMIIVLLVANKQINHYLNFDLGFNKERVVSIRMTKEMSEKPQVFMQQVKNISGVEGVTTGPLPGGAFGFNTLEYEGKTFRNVPRVETDESFITMLEVPLLAGRNFDPEISSDFDNSIIINESLAQKLEMENPIGRTLIFEGSTKRVIGLIKDFHISGSMSTVRDLMLTPLISGRVNNLLIKINAQNMASTLGQIDAIWDQFDYKNSYQYQFLDDAYEAKLSMLQNITLIINGVTTAIVVISLFGLFSLVTFQTSQRIKEIGIRKVLGASANNILFILGKPYAWLILLSSLVSIPLAYYFMGSALNQFPNRIDLNASFGVITVISILCFSALILLSRALSTIRTNPVDILRNE</sequence>
<feature type="domain" description="ABC3 transporter permease C-terminal" evidence="7">
    <location>
        <begin position="289"/>
        <end position="404"/>
    </location>
</feature>